<evidence type="ECO:0000313" key="3">
    <source>
        <dbReference type="Proteomes" id="UP001482513"/>
    </source>
</evidence>
<comment type="caution">
    <text evidence="2">The sequence shown here is derived from an EMBL/GenBank/DDBJ whole genome shotgun (WGS) entry which is preliminary data.</text>
</comment>
<dbReference type="SUPFAM" id="SSF56349">
    <property type="entry name" value="DNA breaking-rejoining enzymes"/>
    <property type="match status" value="1"/>
</dbReference>
<accession>A0ABV0KAG1</accession>
<evidence type="ECO:0008006" key="4">
    <source>
        <dbReference type="Google" id="ProtNLM"/>
    </source>
</evidence>
<dbReference type="Gene3D" id="1.10.443.10">
    <property type="entry name" value="Intergrase catalytic core"/>
    <property type="match status" value="1"/>
</dbReference>
<dbReference type="Proteomes" id="UP001482513">
    <property type="component" value="Unassembled WGS sequence"/>
</dbReference>
<protein>
    <recommendedName>
        <fullName evidence="4">Phage integrase family protein</fullName>
    </recommendedName>
</protein>
<dbReference type="EMBL" id="JAMPKX010000012">
    <property type="protein sequence ID" value="MEP0949531.1"/>
    <property type="molecule type" value="Genomic_DNA"/>
</dbReference>
<sequence>MRETLDYLGIRGMSTYSFRQSLLTMMHFEKGYSLRTLQKITQHEDIGNLARYLEIGQQEADEALRGLWG</sequence>
<proteinExistence type="predicted"/>
<evidence type="ECO:0000256" key="1">
    <source>
        <dbReference type="ARBA" id="ARBA00023172"/>
    </source>
</evidence>
<dbReference type="InterPro" id="IPR011010">
    <property type="entry name" value="DNA_brk_join_enz"/>
</dbReference>
<dbReference type="RefSeq" id="WP_242021251.1">
    <property type="nucleotide sequence ID" value="NZ_JAMPKX010000012.1"/>
</dbReference>
<gene>
    <name evidence="2" type="ORF">NC992_21815</name>
</gene>
<dbReference type="InterPro" id="IPR013762">
    <property type="entry name" value="Integrase-like_cat_sf"/>
</dbReference>
<organism evidence="2 3">
    <name type="scientific">Leptolyngbya subtilissima DQ-A4</name>
    <dbReference type="NCBI Taxonomy" id="2933933"/>
    <lineage>
        <taxon>Bacteria</taxon>
        <taxon>Bacillati</taxon>
        <taxon>Cyanobacteriota</taxon>
        <taxon>Cyanophyceae</taxon>
        <taxon>Leptolyngbyales</taxon>
        <taxon>Leptolyngbyaceae</taxon>
        <taxon>Leptolyngbya group</taxon>
        <taxon>Leptolyngbya</taxon>
    </lineage>
</organism>
<keyword evidence="1" id="KW-0233">DNA recombination</keyword>
<name>A0ABV0KAG1_9CYAN</name>
<keyword evidence="3" id="KW-1185">Reference proteome</keyword>
<evidence type="ECO:0000313" key="2">
    <source>
        <dbReference type="EMBL" id="MEP0949531.1"/>
    </source>
</evidence>
<reference evidence="2 3" key="1">
    <citation type="submission" date="2022-04" db="EMBL/GenBank/DDBJ databases">
        <title>Positive selection, recombination, and allopatry shape intraspecific diversity of widespread and dominant cyanobacteria.</title>
        <authorList>
            <person name="Wei J."/>
            <person name="Shu W."/>
            <person name="Hu C."/>
        </authorList>
    </citation>
    <scope>NUCLEOTIDE SEQUENCE [LARGE SCALE GENOMIC DNA]</scope>
    <source>
        <strain evidence="2 3">DQ-A4</strain>
    </source>
</reference>